<proteinExistence type="predicted"/>
<keyword evidence="3" id="KW-1185">Reference proteome</keyword>
<organism evidence="2 3">
    <name type="scientific">Mycena citricolor</name>
    <dbReference type="NCBI Taxonomy" id="2018698"/>
    <lineage>
        <taxon>Eukaryota</taxon>
        <taxon>Fungi</taxon>
        <taxon>Dikarya</taxon>
        <taxon>Basidiomycota</taxon>
        <taxon>Agaricomycotina</taxon>
        <taxon>Agaricomycetes</taxon>
        <taxon>Agaricomycetidae</taxon>
        <taxon>Agaricales</taxon>
        <taxon>Marasmiineae</taxon>
        <taxon>Mycenaceae</taxon>
        <taxon>Mycena</taxon>
    </lineage>
</organism>
<comment type="caution">
    <text evidence="2">The sequence shown here is derived from an EMBL/GenBank/DDBJ whole genome shotgun (WGS) entry which is preliminary data.</text>
</comment>
<evidence type="ECO:0000313" key="2">
    <source>
        <dbReference type="EMBL" id="CAK5266489.1"/>
    </source>
</evidence>
<evidence type="ECO:0000256" key="1">
    <source>
        <dbReference type="SAM" id="MobiDB-lite"/>
    </source>
</evidence>
<evidence type="ECO:0000313" key="3">
    <source>
        <dbReference type="Proteomes" id="UP001295794"/>
    </source>
</evidence>
<dbReference type="Proteomes" id="UP001295794">
    <property type="component" value="Unassembled WGS sequence"/>
</dbReference>
<protein>
    <submittedName>
        <fullName evidence="2">Uncharacterized protein</fullName>
    </submittedName>
</protein>
<dbReference type="AlphaFoldDB" id="A0AAD2GYJ8"/>
<feature type="non-terminal residue" evidence="2">
    <location>
        <position position="130"/>
    </location>
</feature>
<name>A0AAD2GYJ8_9AGAR</name>
<accession>A0AAD2GYJ8</accession>
<reference evidence="2" key="1">
    <citation type="submission" date="2023-11" db="EMBL/GenBank/DDBJ databases">
        <authorList>
            <person name="De Vega J J."/>
            <person name="De Vega J J."/>
        </authorList>
    </citation>
    <scope>NUCLEOTIDE SEQUENCE</scope>
</reference>
<dbReference type="EMBL" id="CAVNYO010000109">
    <property type="protein sequence ID" value="CAK5266489.1"/>
    <property type="molecule type" value="Genomic_DNA"/>
</dbReference>
<feature type="region of interest" description="Disordered" evidence="1">
    <location>
        <begin position="1"/>
        <end position="44"/>
    </location>
</feature>
<gene>
    <name evidence="2" type="ORF">MYCIT1_LOCUS8258</name>
</gene>
<sequence length="130" mass="14475">RLNAGGKPIDGNLVPGAAAKSAEETQGRVRTGQGRTLGSAETHKNMSRRWLTQWLEMEGIRQSEMLNVNTCRIRTARQGHRCRESQQESLSVWNVITGVVLKQREGVLSRCLVPAARDLQHDDGLKRSTD</sequence>